<dbReference type="Gene3D" id="1.10.579.10">
    <property type="entry name" value="DNA Cyclobutane Dipyrimidine Photolyase, subunit A, domain 3"/>
    <property type="match status" value="1"/>
</dbReference>
<dbReference type="Pfam" id="PF03441">
    <property type="entry name" value="FAD_binding_7"/>
    <property type="match status" value="1"/>
</dbReference>
<dbReference type="InterPro" id="IPR036155">
    <property type="entry name" value="Crypto/Photolyase_N_sf"/>
</dbReference>
<reference evidence="5" key="1">
    <citation type="journal article" date="2020" name="Nature">
        <title>Giant virus diversity and host interactions through global metagenomics.</title>
        <authorList>
            <person name="Schulz F."/>
            <person name="Roux S."/>
            <person name="Paez-Espino D."/>
            <person name="Jungbluth S."/>
            <person name="Walsh D.A."/>
            <person name="Denef V.J."/>
            <person name="McMahon K.D."/>
            <person name="Konstantinidis K.T."/>
            <person name="Eloe-Fadrosh E.A."/>
            <person name="Kyrpides N.C."/>
            <person name="Woyke T."/>
        </authorList>
    </citation>
    <scope>NUCLEOTIDE SEQUENCE</scope>
    <source>
        <strain evidence="5">GVMAG-S-3300013094-100</strain>
    </source>
</reference>
<accession>A0A6C0KVC7</accession>
<organism evidence="5">
    <name type="scientific">viral metagenome</name>
    <dbReference type="NCBI Taxonomy" id="1070528"/>
    <lineage>
        <taxon>unclassified sequences</taxon>
        <taxon>metagenomes</taxon>
        <taxon>organismal metagenomes</taxon>
    </lineage>
</organism>
<dbReference type="AlphaFoldDB" id="A0A6C0KVC7"/>
<evidence type="ECO:0000313" key="5">
    <source>
        <dbReference type="EMBL" id="QHU21203.1"/>
    </source>
</evidence>
<dbReference type="SUPFAM" id="SSF48173">
    <property type="entry name" value="Cryptochrome/photolyase FAD-binding domain"/>
    <property type="match status" value="1"/>
</dbReference>
<dbReference type="PROSITE" id="PS51645">
    <property type="entry name" value="PHR_CRY_ALPHA_BETA"/>
    <property type="match status" value="1"/>
</dbReference>
<dbReference type="PANTHER" id="PTHR11455:SF9">
    <property type="entry name" value="CRYPTOCHROME CIRCADIAN CLOCK 5 ISOFORM X1"/>
    <property type="match status" value="1"/>
</dbReference>
<name>A0A6C0KVC7_9ZZZZ</name>
<dbReference type="PRINTS" id="PR00147">
    <property type="entry name" value="DNAPHOTLYASE"/>
</dbReference>
<comment type="cofactor">
    <cofactor evidence="1">
        <name>FAD</name>
        <dbReference type="ChEBI" id="CHEBI:57692"/>
    </cofactor>
</comment>
<dbReference type="InterPro" id="IPR014729">
    <property type="entry name" value="Rossmann-like_a/b/a_fold"/>
</dbReference>
<dbReference type="SUPFAM" id="SSF52425">
    <property type="entry name" value="Cryptochrome/photolyase, N-terminal domain"/>
    <property type="match status" value="1"/>
</dbReference>
<evidence type="ECO:0000256" key="2">
    <source>
        <dbReference type="ARBA" id="ARBA00022630"/>
    </source>
</evidence>
<dbReference type="InterPro" id="IPR006050">
    <property type="entry name" value="DNA_photolyase_N"/>
</dbReference>
<evidence type="ECO:0000256" key="1">
    <source>
        <dbReference type="ARBA" id="ARBA00001974"/>
    </source>
</evidence>
<dbReference type="Gene3D" id="3.40.50.620">
    <property type="entry name" value="HUPs"/>
    <property type="match status" value="1"/>
</dbReference>
<evidence type="ECO:0000256" key="3">
    <source>
        <dbReference type="ARBA" id="ARBA00022827"/>
    </source>
</evidence>
<dbReference type="PANTHER" id="PTHR11455">
    <property type="entry name" value="CRYPTOCHROME"/>
    <property type="match status" value="1"/>
</dbReference>
<dbReference type="GO" id="GO:0003677">
    <property type="term" value="F:DNA binding"/>
    <property type="evidence" value="ECO:0007669"/>
    <property type="project" value="TreeGrafter"/>
</dbReference>
<keyword evidence="2" id="KW-0285">Flavoprotein</keyword>
<dbReference type="GO" id="GO:0003904">
    <property type="term" value="F:deoxyribodipyrimidine photo-lyase activity"/>
    <property type="evidence" value="ECO:0007669"/>
    <property type="project" value="TreeGrafter"/>
</dbReference>
<evidence type="ECO:0000259" key="4">
    <source>
        <dbReference type="PROSITE" id="PS51645"/>
    </source>
</evidence>
<dbReference type="EMBL" id="MN740987">
    <property type="protein sequence ID" value="QHU21203.1"/>
    <property type="molecule type" value="Genomic_DNA"/>
</dbReference>
<dbReference type="InterPro" id="IPR002081">
    <property type="entry name" value="Cryptochrome/DNA_photolyase_1"/>
</dbReference>
<dbReference type="InterPro" id="IPR036134">
    <property type="entry name" value="Crypto/Photolyase_FAD-like_sf"/>
</dbReference>
<dbReference type="InterPro" id="IPR005101">
    <property type="entry name" value="Cryptochr/Photolyase_FAD-bd"/>
</dbReference>
<feature type="domain" description="Photolyase/cryptochrome alpha/beta" evidence="4">
    <location>
        <begin position="1"/>
        <end position="134"/>
    </location>
</feature>
<keyword evidence="3" id="KW-0274">FAD</keyword>
<dbReference type="Gene3D" id="1.25.40.80">
    <property type="match status" value="1"/>
</dbReference>
<proteinExistence type="predicted"/>
<sequence length="468" mass="54484">MVSLFIFHRDLRLDDNTALLECIKNSTHVIPVFIFPPEQIDSKINKYFSHPAVQFMIQSLIDLNQHLHKYGSQLYMFKGNTIDVLKNIHKQIQYTQIYSNRDYSRYAVKRDKEISDWTNSSTTIEYKDEQDYDLINMEEADGKVYKVLSPYYKKFASGTFHVRKPISFPKNVAIFSKTKLHGNLSSSDILHFFTENPNIKVKGGRISGGGLAILERIRHKDFKDYKKERDFPAIEGTTRASAYLKFGCISVREMYWALHEVGGNDLIRELVFRSFYYRIYANNLDLLNGKAYHDKVDSKIPWETNKKYYDAWKTGKTGFPLSDAGMRQLIGENWVHNRVRMLVANIATKYLLLDWRECLKYFYQNLVDADIFSNTAGWQWGSGIGVDSTPYFRAPFNPFIQSKKFDKDAEYIKRWIPELKDVAARDIHNWGDPKVRAKYPDCKYPPPLVDQKEASHKAIRVFKAAASG</sequence>
<dbReference type="GO" id="GO:0071949">
    <property type="term" value="F:FAD binding"/>
    <property type="evidence" value="ECO:0007669"/>
    <property type="project" value="TreeGrafter"/>
</dbReference>
<dbReference type="Pfam" id="PF00875">
    <property type="entry name" value="DNA_photolyase"/>
    <property type="match status" value="1"/>
</dbReference>
<protein>
    <recommendedName>
        <fullName evidence="4">Photolyase/cryptochrome alpha/beta domain-containing protein</fullName>
    </recommendedName>
</protein>